<evidence type="ECO:0000259" key="7">
    <source>
        <dbReference type="PROSITE" id="PS50045"/>
    </source>
</evidence>
<accession>A0A1R3T7Y1</accession>
<keyword evidence="3" id="KW-0805">Transcription regulation</keyword>
<proteinExistence type="predicted"/>
<dbReference type="GO" id="GO:0000160">
    <property type="term" value="P:phosphorelay signal transduction system"/>
    <property type="evidence" value="ECO:0007669"/>
    <property type="project" value="InterPro"/>
</dbReference>
<dbReference type="Gene3D" id="1.10.10.60">
    <property type="entry name" value="Homeodomain-like"/>
    <property type="match status" value="1"/>
</dbReference>
<keyword evidence="10" id="KW-1185">Reference proteome</keyword>
<dbReference type="PROSITE" id="PS50110">
    <property type="entry name" value="RESPONSE_REGULATORY"/>
    <property type="match status" value="1"/>
</dbReference>
<dbReference type="SUPFAM" id="SSF52540">
    <property type="entry name" value="P-loop containing nucleoside triphosphate hydrolases"/>
    <property type="match status" value="1"/>
</dbReference>
<name>A0A1R3T7Y1_9BACT</name>
<sequence>MNGRILIVEDDRSFGLMLQKWFERNGFSATLCSGMVSAQEVLSQSEPFQIVLSDLRLPDGDGIMLLSWLNEKRLAVPVIIMTGYGEVQTAVSAIKLGAFDFLEKPINPDILTKKIEAAFEVKQENIAPPEKPRPERKYNKETRVFVEGQSPLSLQMYTHIDLVAPTQMAVMIVGESGTGKEHVARLIHTRSNRSSGPFIAVDCGSLSIELAPSELFGHKKGSFTSAIEDKTGFFREAHGGTLFLDEVGNLPYGVQMQLLRTLQEKRVRPVGTSTDLDVDVRIITATNENLEKAIEEGNFREDLYHRLNEFMIRVPSLRECEEDIPSYADHFREEANRELGREVAVISPDALAVLKNYHWPGNLRELRNVIRRAVLFTRGSIITTDSLPLLTTRKEESFPKMDISLSVEPEEEKERILRALEQVKGNKTKAAVLLQIDRKTLYNKMHQYNIGL</sequence>
<dbReference type="SMART" id="SM00382">
    <property type="entry name" value="AAA"/>
    <property type="match status" value="1"/>
</dbReference>
<dbReference type="CDD" id="cd00009">
    <property type="entry name" value="AAA"/>
    <property type="match status" value="1"/>
</dbReference>
<evidence type="ECO:0000256" key="3">
    <source>
        <dbReference type="ARBA" id="ARBA00023015"/>
    </source>
</evidence>
<dbReference type="Pfam" id="PF25601">
    <property type="entry name" value="AAA_lid_14"/>
    <property type="match status" value="1"/>
</dbReference>
<dbReference type="Gene3D" id="1.10.8.60">
    <property type="match status" value="1"/>
</dbReference>
<dbReference type="InterPro" id="IPR058031">
    <property type="entry name" value="AAA_lid_NorR"/>
</dbReference>
<keyword evidence="5" id="KW-0804">Transcription</keyword>
<organism evidence="9 10">
    <name type="scientific">Proteiniphilum saccharofermentans</name>
    <dbReference type="NCBI Taxonomy" id="1642647"/>
    <lineage>
        <taxon>Bacteria</taxon>
        <taxon>Pseudomonadati</taxon>
        <taxon>Bacteroidota</taxon>
        <taxon>Bacteroidia</taxon>
        <taxon>Bacteroidales</taxon>
        <taxon>Dysgonomonadaceae</taxon>
        <taxon>Proteiniphilum</taxon>
    </lineage>
</organism>
<dbReference type="InterPro" id="IPR002078">
    <property type="entry name" value="Sigma_54_int"/>
</dbReference>
<dbReference type="InterPro" id="IPR025943">
    <property type="entry name" value="Sigma_54_int_dom_ATP-bd_2"/>
</dbReference>
<feature type="modified residue" description="4-aspartylphosphate" evidence="6">
    <location>
        <position position="54"/>
    </location>
</feature>
<evidence type="ECO:0000259" key="8">
    <source>
        <dbReference type="PROSITE" id="PS50110"/>
    </source>
</evidence>
<dbReference type="PRINTS" id="PR01590">
    <property type="entry name" value="HTHFIS"/>
</dbReference>
<keyword evidence="4 9" id="KW-0238">DNA-binding</keyword>
<evidence type="ECO:0000313" key="9">
    <source>
        <dbReference type="EMBL" id="SCD21398.1"/>
    </source>
</evidence>
<dbReference type="Proteomes" id="UP000187464">
    <property type="component" value="Chromosome I"/>
</dbReference>
<dbReference type="SUPFAM" id="SSF46689">
    <property type="entry name" value="Homeodomain-like"/>
    <property type="match status" value="1"/>
</dbReference>
<reference evidence="9 10" key="1">
    <citation type="submission" date="2016-08" db="EMBL/GenBank/DDBJ databases">
        <authorList>
            <person name="Seilhamer J.J."/>
        </authorList>
    </citation>
    <scope>NUCLEOTIDE SEQUENCE [LARGE SCALE GENOMIC DNA]</scope>
    <source>
        <strain evidence="9">M3/6</strain>
    </source>
</reference>
<dbReference type="InterPro" id="IPR001789">
    <property type="entry name" value="Sig_transdc_resp-reg_receiver"/>
</dbReference>
<dbReference type="InterPro" id="IPR011006">
    <property type="entry name" value="CheY-like_superfamily"/>
</dbReference>
<evidence type="ECO:0000256" key="2">
    <source>
        <dbReference type="ARBA" id="ARBA00022840"/>
    </source>
</evidence>
<dbReference type="Pfam" id="PF02954">
    <property type="entry name" value="HTH_8"/>
    <property type="match status" value="1"/>
</dbReference>
<dbReference type="Gene3D" id="3.40.50.2300">
    <property type="match status" value="1"/>
</dbReference>
<dbReference type="RefSeq" id="WP_076932250.1">
    <property type="nucleotide sequence ID" value="NZ_LT605205.1"/>
</dbReference>
<dbReference type="SMART" id="SM00448">
    <property type="entry name" value="REC"/>
    <property type="match status" value="1"/>
</dbReference>
<dbReference type="PROSITE" id="PS00675">
    <property type="entry name" value="SIGMA54_INTERACT_1"/>
    <property type="match status" value="1"/>
</dbReference>
<evidence type="ECO:0000256" key="4">
    <source>
        <dbReference type="ARBA" id="ARBA00023125"/>
    </source>
</evidence>
<dbReference type="PROSITE" id="PS00676">
    <property type="entry name" value="SIGMA54_INTERACT_2"/>
    <property type="match status" value="1"/>
</dbReference>
<dbReference type="InterPro" id="IPR025944">
    <property type="entry name" value="Sigma_54_int_dom_CS"/>
</dbReference>
<dbReference type="InterPro" id="IPR025662">
    <property type="entry name" value="Sigma_54_int_dom_ATP-bd_1"/>
</dbReference>
<dbReference type="SUPFAM" id="SSF52172">
    <property type="entry name" value="CheY-like"/>
    <property type="match status" value="1"/>
</dbReference>
<dbReference type="Pfam" id="PF00158">
    <property type="entry name" value="Sigma54_activat"/>
    <property type="match status" value="1"/>
</dbReference>
<dbReference type="GO" id="GO:0006355">
    <property type="term" value="P:regulation of DNA-templated transcription"/>
    <property type="evidence" value="ECO:0007669"/>
    <property type="project" value="InterPro"/>
</dbReference>
<dbReference type="InterPro" id="IPR027417">
    <property type="entry name" value="P-loop_NTPase"/>
</dbReference>
<dbReference type="GO" id="GO:0043565">
    <property type="term" value="F:sequence-specific DNA binding"/>
    <property type="evidence" value="ECO:0007669"/>
    <property type="project" value="InterPro"/>
</dbReference>
<dbReference type="AlphaFoldDB" id="A0A1R3T7Y1"/>
<dbReference type="GO" id="GO:0005524">
    <property type="term" value="F:ATP binding"/>
    <property type="evidence" value="ECO:0007669"/>
    <property type="project" value="UniProtKB-KW"/>
</dbReference>
<dbReference type="Gene3D" id="3.40.50.300">
    <property type="entry name" value="P-loop containing nucleotide triphosphate hydrolases"/>
    <property type="match status" value="1"/>
</dbReference>
<dbReference type="PROSITE" id="PS50045">
    <property type="entry name" value="SIGMA54_INTERACT_4"/>
    <property type="match status" value="1"/>
</dbReference>
<dbReference type="PANTHER" id="PTHR32071:SF81">
    <property type="entry name" value="PROPIONATE CATABOLISM OPERON REGULATORY PROTEIN"/>
    <property type="match status" value="1"/>
</dbReference>
<protein>
    <submittedName>
        <fullName evidence="9">DNA-binding transcriptional response regulator</fullName>
    </submittedName>
</protein>
<evidence type="ECO:0000313" key="10">
    <source>
        <dbReference type="Proteomes" id="UP000187464"/>
    </source>
</evidence>
<feature type="domain" description="Sigma-54 factor interaction" evidence="7">
    <location>
        <begin position="146"/>
        <end position="375"/>
    </location>
</feature>
<dbReference type="PANTHER" id="PTHR32071">
    <property type="entry name" value="TRANSCRIPTIONAL REGULATORY PROTEIN"/>
    <property type="match status" value="1"/>
</dbReference>
<dbReference type="InterPro" id="IPR003593">
    <property type="entry name" value="AAA+_ATPase"/>
</dbReference>
<keyword evidence="6" id="KW-0597">Phosphoprotein</keyword>
<keyword evidence="1" id="KW-0547">Nucleotide-binding</keyword>
<evidence type="ECO:0000256" key="6">
    <source>
        <dbReference type="PROSITE-ProRule" id="PRU00169"/>
    </source>
</evidence>
<dbReference type="InterPro" id="IPR009057">
    <property type="entry name" value="Homeodomain-like_sf"/>
</dbReference>
<dbReference type="Pfam" id="PF00072">
    <property type="entry name" value="Response_reg"/>
    <property type="match status" value="1"/>
</dbReference>
<keyword evidence="2" id="KW-0067">ATP-binding</keyword>
<dbReference type="KEGG" id="psac:PSM36_2597"/>
<gene>
    <name evidence="9" type="ORF">PSM36_2597</name>
</gene>
<dbReference type="EMBL" id="LT605205">
    <property type="protein sequence ID" value="SCD21398.1"/>
    <property type="molecule type" value="Genomic_DNA"/>
</dbReference>
<evidence type="ECO:0000256" key="5">
    <source>
        <dbReference type="ARBA" id="ARBA00023163"/>
    </source>
</evidence>
<dbReference type="InterPro" id="IPR002197">
    <property type="entry name" value="HTH_Fis"/>
</dbReference>
<feature type="domain" description="Response regulatory" evidence="8">
    <location>
        <begin position="4"/>
        <end position="119"/>
    </location>
</feature>
<dbReference type="FunFam" id="3.40.50.300:FF:000006">
    <property type="entry name" value="DNA-binding transcriptional regulator NtrC"/>
    <property type="match status" value="1"/>
</dbReference>
<dbReference type="STRING" id="1642647.PSM36_2597"/>
<evidence type="ECO:0000256" key="1">
    <source>
        <dbReference type="ARBA" id="ARBA00022741"/>
    </source>
</evidence>
<dbReference type="PROSITE" id="PS00688">
    <property type="entry name" value="SIGMA54_INTERACT_3"/>
    <property type="match status" value="1"/>
</dbReference>